<feature type="coiled-coil region" evidence="1">
    <location>
        <begin position="110"/>
        <end position="155"/>
    </location>
</feature>
<reference evidence="3 4" key="1">
    <citation type="submission" date="2019-11" db="EMBL/GenBank/DDBJ databases">
        <title>Whole genome sequence of Haloferax sp. MBLA0078.</title>
        <authorList>
            <person name="Seo M.-J."/>
            <person name="Cho E.-S."/>
        </authorList>
    </citation>
    <scope>NUCLEOTIDE SEQUENCE [LARGE SCALE GENOMIC DNA]</scope>
    <source>
        <strain evidence="3 4">MBLA0078</strain>
    </source>
</reference>
<dbReference type="Proteomes" id="UP000443423">
    <property type="component" value="Unassembled WGS sequence"/>
</dbReference>
<comment type="caution">
    <text evidence="3">The sequence shown here is derived from an EMBL/GenBank/DDBJ whole genome shotgun (WGS) entry which is preliminary data.</text>
</comment>
<dbReference type="OrthoDB" id="205469at2157"/>
<keyword evidence="4" id="KW-1185">Reference proteome</keyword>
<evidence type="ECO:0000313" key="3">
    <source>
        <dbReference type="EMBL" id="MRW97257.1"/>
    </source>
</evidence>
<accession>A0A6A8G8P7</accession>
<dbReference type="InterPro" id="IPR013783">
    <property type="entry name" value="Ig-like_fold"/>
</dbReference>
<proteinExistence type="predicted"/>
<dbReference type="AlphaFoldDB" id="A0A6A8G8P7"/>
<dbReference type="Gene3D" id="2.60.40.10">
    <property type="entry name" value="Immunoglobulins"/>
    <property type="match status" value="1"/>
</dbReference>
<keyword evidence="1" id="KW-0175">Coiled coil</keyword>
<sequence length="602" mass="66178">MKKRPLLYLVVLVLIIGAGCTGTTPPDETPSDETRNAAIDNVEYAEQTHQGFQNRHQNISTEISNAHSRGVNTTSASTELVEAATEIRSVEQHIVSAKSYLELGDDERALNSSKQAIKQTERANQSLNEAVTELELAYEVAIQDAELQLQTANREYQTAVIYIESANRAGGSTEDLEVQATKTRDQLQSGVDAVTSPRPNPGQARQDAADVTRMSRKIQTAATTSAKRGIAEAEIQALSDRVSDPLANDRLEAAREAAARAQFEQVEHELLLAQHAEQVAQYEQFVQTVERQDGVTLLSVQAHAQRARETIRDGELPERELEDLNSEVENTRRCLLSMRGAQNEILKTEHASTWLVKADTTAASQKVSTAGQALSNGEYTASCENAALAQELAIEERSRVQQKINSNAFVRVTDFLHDTLQQVGLTGSPDPESVSMDVPSPDEIEVHHTEITYNPPSNPDIKPLDFSNVQIPKIDVPPRQVGDQPSQQQEVDFELEVENPEYCGSTCRFATGTITNVGTEPAHDVTVTLEVYTGGELIWPNDPSEGTRSLGTLKPGEERTLSERIDVTIGDGVKARSNGQVEIRFIIESEEYTKTINETRTL</sequence>
<dbReference type="EMBL" id="WKJQ01000001">
    <property type="protein sequence ID" value="MRW97257.1"/>
    <property type="molecule type" value="Genomic_DNA"/>
</dbReference>
<evidence type="ECO:0000256" key="1">
    <source>
        <dbReference type="SAM" id="Coils"/>
    </source>
</evidence>
<gene>
    <name evidence="3" type="ORF">GJR99_11830</name>
</gene>
<name>A0A6A8G8P7_9EURY</name>
<evidence type="ECO:0000256" key="2">
    <source>
        <dbReference type="SAM" id="MobiDB-lite"/>
    </source>
</evidence>
<evidence type="ECO:0000313" key="4">
    <source>
        <dbReference type="Proteomes" id="UP000443423"/>
    </source>
</evidence>
<feature type="region of interest" description="Disordered" evidence="2">
    <location>
        <begin position="183"/>
        <end position="213"/>
    </location>
</feature>
<evidence type="ECO:0008006" key="5">
    <source>
        <dbReference type="Google" id="ProtNLM"/>
    </source>
</evidence>
<organism evidence="3 4">
    <name type="scientific">Haloferax marinum</name>
    <dbReference type="NCBI Taxonomy" id="2666143"/>
    <lineage>
        <taxon>Archaea</taxon>
        <taxon>Methanobacteriati</taxon>
        <taxon>Methanobacteriota</taxon>
        <taxon>Stenosarchaea group</taxon>
        <taxon>Halobacteria</taxon>
        <taxon>Halobacteriales</taxon>
        <taxon>Haloferacaceae</taxon>
        <taxon>Haloferax</taxon>
    </lineage>
</organism>
<protein>
    <recommendedName>
        <fullName evidence="5">CARDB domain-containing protein</fullName>
    </recommendedName>
</protein>
<dbReference type="RefSeq" id="WP_151112396.1">
    <property type="nucleotide sequence ID" value="NZ_WKJQ01000001.1"/>
</dbReference>
<dbReference type="PROSITE" id="PS51257">
    <property type="entry name" value="PROKAR_LIPOPROTEIN"/>
    <property type="match status" value="1"/>
</dbReference>